<evidence type="ECO:0000313" key="1">
    <source>
        <dbReference type="EMBL" id="KAA6353450.1"/>
    </source>
</evidence>
<dbReference type="EMBL" id="SNRW01038091">
    <property type="protein sequence ID" value="KAA6353450.1"/>
    <property type="molecule type" value="Genomic_DNA"/>
</dbReference>
<sequence length="68" mass="7628">MLIHPIPQNWRDQVADQFAEFIVGVLGFQVDACETGVFPLVFPAVFLEFRPYGDDCLCTIGGCYNNND</sequence>
<dbReference type="Proteomes" id="UP000324800">
    <property type="component" value="Unassembled WGS sequence"/>
</dbReference>
<gene>
    <name evidence="1" type="ORF">EZS28_051023</name>
</gene>
<proteinExistence type="predicted"/>
<accession>A0A5J4T7K6</accession>
<dbReference type="AlphaFoldDB" id="A0A5J4T7K6"/>
<organism evidence="1 2">
    <name type="scientific">Streblomastix strix</name>
    <dbReference type="NCBI Taxonomy" id="222440"/>
    <lineage>
        <taxon>Eukaryota</taxon>
        <taxon>Metamonada</taxon>
        <taxon>Preaxostyla</taxon>
        <taxon>Oxymonadida</taxon>
        <taxon>Streblomastigidae</taxon>
        <taxon>Streblomastix</taxon>
    </lineage>
</organism>
<evidence type="ECO:0000313" key="2">
    <source>
        <dbReference type="Proteomes" id="UP000324800"/>
    </source>
</evidence>
<reference evidence="1 2" key="1">
    <citation type="submission" date="2019-03" db="EMBL/GenBank/DDBJ databases">
        <title>Single cell metagenomics reveals metabolic interactions within the superorganism composed of flagellate Streblomastix strix and complex community of Bacteroidetes bacteria on its surface.</title>
        <authorList>
            <person name="Treitli S.C."/>
            <person name="Kolisko M."/>
            <person name="Husnik F."/>
            <person name="Keeling P."/>
            <person name="Hampl V."/>
        </authorList>
    </citation>
    <scope>NUCLEOTIDE SEQUENCE [LARGE SCALE GENOMIC DNA]</scope>
    <source>
        <strain evidence="1">ST1C</strain>
    </source>
</reference>
<name>A0A5J4T7K6_9EUKA</name>
<comment type="caution">
    <text evidence="1">The sequence shown here is derived from an EMBL/GenBank/DDBJ whole genome shotgun (WGS) entry which is preliminary data.</text>
</comment>
<protein>
    <submittedName>
        <fullName evidence="1">Uncharacterized protein</fullName>
    </submittedName>
</protein>